<evidence type="ECO:0000256" key="3">
    <source>
        <dbReference type="ARBA" id="ARBA00043952"/>
    </source>
</evidence>
<dbReference type="InterPro" id="IPR006598">
    <property type="entry name" value="CAP10"/>
</dbReference>
<dbReference type="PANTHER" id="PTHR12203:SF122">
    <property type="entry name" value="GLYCOSYL TRANSFERASE CAP10 DOMAIN-CONTAINING PROTEIN"/>
    <property type="match status" value="1"/>
</dbReference>
<dbReference type="GO" id="GO:0005788">
    <property type="term" value="C:endoplasmic reticulum lumen"/>
    <property type="evidence" value="ECO:0007669"/>
    <property type="project" value="UniProtKB-SubCell"/>
</dbReference>
<comment type="catalytic activity">
    <reaction evidence="5">
        <text>L-seryl-[EGF-like domain protein] + UDP-alpha-D-xylose = 3-O-(beta-D-xylosyl)-L-seryl-[EGF-like domain protein] + UDP + H(+)</text>
        <dbReference type="Rhea" id="RHEA:62016"/>
        <dbReference type="Rhea" id="RHEA-COMP:16010"/>
        <dbReference type="Rhea" id="RHEA-COMP:16011"/>
        <dbReference type="ChEBI" id="CHEBI:15378"/>
        <dbReference type="ChEBI" id="CHEBI:29999"/>
        <dbReference type="ChEBI" id="CHEBI:57632"/>
        <dbReference type="ChEBI" id="CHEBI:58223"/>
        <dbReference type="ChEBI" id="CHEBI:132085"/>
    </reaction>
</comment>
<evidence type="ECO:0000256" key="1">
    <source>
        <dbReference type="ARBA" id="ARBA00004319"/>
    </source>
</evidence>
<evidence type="ECO:0000259" key="8">
    <source>
        <dbReference type="SMART" id="SM00672"/>
    </source>
</evidence>
<dbReference type="GO" id="GO:0046527">
    <property type="term" value="F:glucosyltransferase activity"/>
    <property type="evidence" value="ECO:0007669"/>
    <property type="project" value="TreeGrafter"/>
</dbReference>
<accession>A0A232EXA1</accession>
<proteinExistence type="inferred from homology"/>
<evidence type="ECO:0000256" key="7">
    <source>
        <dbReference type="SAM" id="SignalP"/>
    </source>
</evidence>
<evidence type="ECO:0000256" key="4">
    <source>
        <dbReference type="ARBA" id="ARBA00045690"/>
    </source>
</evidence>
<evidence type="ECO:0000313" key="10">
    <source>
        <dbReference type="Proteomes" id="UP000215335"/>
    </source>
</evidence>
<dbReference type="Gene3D" id="2.60.40.10">
    <property type="entry name" value="Immunoglobulins"/>
    <property type="match status" value="1"/>
</dbReference>
<dbReference type="EMBL" id="NNAY01001780">
    <property type="protein sequence ID" value="OXU22937.1"/>
    <property type="molecule type" value="Genomic_DNA"/>
</dbReference>
<comment type="function">
    <text evidence="4">Protein O-glucosyltransferase. Catalyzes the reaction that attaches glucose through an O-glycosidic linkage to a conserved serine residue found in the consensus sequence C-X-S-X-[PA]-C in epidermal growth factor-like repeats. Regulates Notch signaling by glucosylating Notch in the ER, glucosylation is required for the correct folding and cleavage of Notch.</text>
</comment>
<organism evidence="9 10">
    <name type="scientific">Trichomalopsis sarcophagae</name>
    <dbReference type="NCBI Taxonomy" id="543379"/>
    <lineage>
        <taxon>Eukaryota</taxon>
        <taxon>Metazoa</taxon>
        <taxon>Ecdysozoa</taxon>
        <taxon>Arthropoda</taxon>
        <taxon>Hexapoda</taxon>
        <taxon>Insecta</taxon>
        <taxon>Pterygota</taxon>
        <taxon>Neoptera</taxon>
        <taxon>Endopterygota</taxon>
        <taxon>Hymenoptera</taxon>
        <taxon>Apocrita</taxon>
        <taxon>Proctotrupomorpha</taxon>
        <taxon>Chalcidoidea</taxon>
        <taxon>Pteromalidae</taxon>
        <taxon>Pteromalinae</taxon>
        <taxon>Trichomalopsis</taxon>
    </lineage>
</organism>
<dbReference type="InterPro" id="IPR051091">
    <property type="entry name" value="O-Glucosyltr/Glycosyltrsf_90"/>
</dbReference>
<dbReference type="InterPro" id="IPR014756">
    <property type="entry name" value="Ig_E-set"/>
</dbReference>
<feature type="signal peptide" evidence="7">
    <location>
        <begin position="1"/>
        <end position="30"/>
    </location>
</feature>
<comment type="catalytic activity">
    <reaction evidence="6">
        <text>L-seryl-[EGF-like domain protein] + UDP-alpha-D-glucose = 3-O-(beta-D-glucosyl)-L-seryl-[EGF-like domain protein] + UDP + H(+)</text>
        <dbReference type="Rhea" id="RHEA:58116"/>
        <dbReference type="Rhea" id="RHEA-COMP:14610"/>
        <dbReference type="Rhea" id="RHEA-COMP:16010"/>
        <dbReference type="ChEBI" id="CHEBI:15378"/>
        <dbReference type="ChEBI" id="CHEBI:29999"/>
        <dbReference type="ChEBI" id="CHEBI:58223"/>
        <dbReference type="ChEBI" id="CHEBI:58885"/>
        <dbReference type="ChEBI" id="CHEBI:140576"/>
    </reaction>
</comment>
<dbReference type="InterPro" id="IPR013783">
    <property type="entry name" value="Ig-like_fold"/>
</dbReference>
<comment type="similarity">
    <text evidence="2">Belongs to the KDELC family.</text>
</comment>
<dbReference type="Proteomes" id="UP000215335">
    <property type="component" value="Unassembled WGS sequence"/>
</dbReference>
<evidence type="ECO:0000256" key="6">
    <source>
        <dbReference type="ARBA" id="ARBA00049246"/>
    </source>
</evidence>
<comment type="caution">
    <text evidence="9">The sequence shown here is derived from an EMBL/GenBank/DDBJ whole genome shotgun (WGS) entry which is preliminary data.</text>
</comment>
<protein>
    <recommendedName>
        <fullName evidence="8">Glycosyl transferase CAP10 domain-containing protein</fullName>
    </recommendedName>
</protein>
<reference evidence="9 10" key="1">
    <citation type="journal article" date="2017" name="Curr. Biol.">
        <title>The Evolution of Venom by Co-option of Single-Copy Genes.</title>
        <authorList>
            <person name="Martinson E.O."/>
            <person name="Mrinalini"/>
            <person name="Kelkar Y.D."/>
            <person name="Chang C.H."/>
            <person name="Werren J.H."/>
        </authorList>
    </citation>
    <scope>NUCLEOTIDE SEQUENCE [LARGE SCALE GENOMIC DNA]</scope>
    <source>
        <strain evidence="9 10">Alberta</strain>
        <tissue evidence="9">Whole body</tissue>
    </source>
</reference>
<keyword evidence="7" id="KW-0732">Signal</keyword>
<dbReference type="AlphaFoldDB" id="A0A232EXA1"/>
<sequence length="516" mass="60221">ARLNSLAGKMPSFILIFCLVLTTFFHNTFTQTHAVKGSNVDAKKTIVWGPGLSPENITLRARYIFLQLVDKEGKNITESLGKSIISAQIKGETVQSTPCHIWTQIFDCKDGSYIVRYRTYNTCFNLHIVLQVKNEKLPLKHSQVIGPVYEEECNCPYSSLDAWLHQNNCRQNYTQILQDLKLFPTVNFDSLRNEIIDRYNKPNSVSICHYVIKSNQIYRNCYGQHVGFKIFSDAILLSLARKINLPDVEFFMNLGDWPLVPKNKEIHPIFSWCGSDDSYDIVLPTYDITQSSMEAMGRVMLDMLSVQGSTTDPWNKKIEKMFWRGRDARRERLDLIDIARKHPELFNASITNFFFFRDEIEKYGPEQKHVSFFEFFKYKYQLNIDGVVAAYRFPYLLVGDSVVFKQDSKYYEFFYKDLEAGKHFIPIKSDLSDLVQKLEWARENDDQVYKISKEARQYARDNLMPQDVFCYHVNLINEWSKRIISKVQVLPKMEQVSQPEHECECANNVKDGKDEL</sequence>
<feature type="domain" description="Glycosyl transferase CAP10" evidence="8">
    <location>
        <begin position="244"/>
        <end position="486"/>
    </location>
</feature>
<comment type="pathway">
    <text evidence="3">Protein modification.</text>
</comment>
<dbReference type="SUPFAM" id="SSF81296">
    <property type="entry name" value="E set domains"/>
    <property type="match status" value="1"/>
</dbReference>
<dbReference type="Pfam" id="PF05686">
    <property type="entry name" value="Glyco_transf_90"/>
    <property type="match status" value="1"/>
</dbReference>
<dbReference type="PANTHER" id="PTHR12203">
    <property type="entry name" value="KDEL LYS-ASP-GLU-LEU CONTAINING - RELATED"/>
    <property type="match status" value="1"/>
</dbReference>
<evidence type="ECO:0000313" key="9">
    <source>
        <dbReference type="EMBL" id="OXU22937.1"/>
    </source>
</evidence>
<feature type="chain" id="PRO_5012579197" description="Glycosyl transferase CAP10 domain-containing protein" evidence="7">
    <location>
        <begin position="31"/>
        <end position="516"/>
    </location>
</feature>
<keyword evidence="10" id="KW-1185">Reference proteome</keyword>
<evidence type="ECO:0000256" key="5">
    <source>
        <dbReference type="ARBA" id="ARBA00047553"/>
    </source>
</evidence>
<name>A0A232EXA1_9HYME</name>
<dbReference type="SMART" id="SM00672">
    <property type="entry name" value="CAP10"/>
    <property type="match status" value="1"/>
</dbReference>
<comment type="subcellular location">
    <subcellularLocation>
        <location evidence="1">Endoplasmic reticulum lumen</location>
    </subcellularLocation>
</comment>
<dbReference type="OrthoDB" id="541052at2759"/>
<evidence type="ECO:0000256" key="2">
    <source>
        <dbReference type="ARBA" id="ARBA00006063"/>
    </source>
</evidence>
<feature type="non-terminal residue" evidence="9">
    <location>
        <position position="1"/>
    </location>
</feature>
<gene>
    <name evidence="9" type="ORF">TSAR_002270</name>
</gene>